<dbReference type="GO" id="GO:0005829">
    <property type="term" value="C:cytosol"/>
    <property type="evidence" value="ECO:0007669"/>
    <property type="project" value="TreeGrafter"/>
</dbReference>
<dbReference type="AlphaFoldDB" id="A0A4Q7L8U6"/>
<dbReference type="GO" id="GO:0003700">
    <property type="term" value="F:DNA-binding transcription factor activity"/>
    <property type="evidence" value="ECO:0007669"/>
    <property type="project" value="TreeGrafter"/>
</dbReference>
<reference evidence="3 4" key="1">
    <citation type="submission" date="2019-02" db="EMBL/GenBank/DDBJ databases">
        <title>Genomic Encyclopedia of Type Strains, Phase IV (KMG-IV): sequencing the most valuable type-strain genomes for metagenomic binning, comparative biology and taxonomic classification.</title>
        <authorList>
            <person name="Goeker M."/>
        </authorList>
    </citation>
    <scope>NUCLEOTIDE SEQUENCE [LARGE SCALE GENOMIC DNA]</scope>
    <source>
        <strain evidence="3 4">DSM 101727</strain>
    </source>
</reference>
<organism evidence="3 4">
    <name type="scientific">Herbihabitans rhizosphaerae</name>
    <dbReference type="NCBI Taxonomy" id="1872711"/>
    <lineage>
        <taxon>Bacteria</taxon>
        <taxon>Bacillati</taxon>
        <taxon>Actinomycetota</taxon>
        <taxon>Actinomycetes</taxon>
        <taxon>Pseudonocardiales</taxon>
        <taxon>Pseudonocardiaceae</taxon>
        <taxon>Herbihabitans</taxon>
    </lineage>
</organism>
<feature type="domain" description="HTH cro/C1-type" evidence="2">
    <location>
        <begin position="21"/>
        <end position="75"/>
    </location>
</feature>
<dbReference type="PANTHER" id="PTHR46797:SF1">
    <property type="entry name" value="METHYLPHOSPHONATE SYNTHASE"/>
    <property type="match status" value="1"/>
</dbReference>
<dbReference type="InterPro" id="IPR001387">
    <property type="entry name" value="Cro/C1-type_HTH"/>
</dbReference>
<dbReference type="GO" id="GO:0003677">
    <property type="term" value="F:DNA binding"/>
    <property type="evidence" value="ECO:0007669"/>
    <property type="project" value="UniProtKB-KW"/>
</dbReference>
<evidence type="ECO:0000313" key="3">
    <source>
        <dbReference type="EMBL" id="RZS45091.1"/>
    </source>
</evidence>
<dbReference type="EMBL" id="SGWQ01000001">
    <property type="protein sequence ID" value="RZS45091.1"/>
    <property type="molecule type" value="Genomic_DNA"/>
</dbReference>
<evidence type="ECO:0000313" key="4">
    <source>
        <dbReference type="Proteomes" id="UP000294257"/>
    </source>
</evidence>
<dbReference type="SUPFAM" id="SSF47413">
    <property type="entry name" value="lambda repressor-like DNA-binding domains"/>
    <property type="match status" value="1"/>
</dbReference>
<evidence type="ECO:0000259" key="2">
    <source>
        <dbReference type="PROSITE" id="PS50943"/>
    </source>
</evidence>
<dbReference type="Pfam" id="PF13560">
    <property type="entry name" value="HTH_31"/>
    <property type="match status" value="1"/>
</dbReference>
<sequence length="411" mass="44199">MNGDGETVTDDHLARVVGDRIRFYRTAARRTKTVVAGLVGITPDYLYQIERGQKVPTIEVLTRLAEVLRVAPGDLLNDPPAVPRPRGTGAPSEALFQALTAPPPAPAPANSTAPHVGDLRREVASAWHTWQTSPHRYSRLTAELPGLIASTETALRLSPGIEQREAHRTAADLYCLLRTVTKRVGRGDLSLLVADRGLQAAETADDPIRLAAARWNLAQVLLADGQADAAEAVALHARTDVHHLVEAGNADAMAVSGSLLLISAIAAVRGGDVWTARDRLREAVPLADRVGERNTCWTAFGPTNVAMYAVSVEVESGEAVEGLRLAGTINQDRSPSIERRVAFLLDQAKGYGQRRDFPSALQILKAAEQDAPEDVRYRPAAHAVLRAVIERGRRSVSADAVRLATRVGMPA</sequence>
<keyword evidence="4" id="KW-1185">Reference proteome</keyword>
<keyword evidence="1" id="KW-0238">DNA-binding</keyword>
<dbReference type="OrthoDB" id="3504495at2"/>
<dbReference type="PROSITE" id="PS50943">
    <property type="entry name" value="HTH_CROC1"/>
    <property type="match status" value="1"/>
</dbReference>
<name>A0A4Q7L8U6_9PSEU</name>
<gene>
    <name evidence="3" type="ORF">EV193_101977</name>
</gene>
<proteinExistence type="predicted"/>
<dbReference type="SMART" id="SM00530">
    <property type="entry name" value="HTH_XRE"/>
    <property type="match status" value="1"/>
</dbReference>
<protein>
    <submittedName>
        <fullName evidence="3">Helix-turn-helix protein</fullName>
    </submittedName>
</protein>
<comment type="caution">
    <text evidence="3">The sequence shown here is derived from an EMBL/GenBank/DDBJ whole genome shotgun (WGS) entry which is preliminary data.</text>
</comment>
<dbReference type="InterPro" id="IPR050807">
    <property type="entry name" value="TransReg_Diox_bact_type"/>
</dbReference>
<accession>A0A4Q7L8U6</accession>
<dbReference type="Proteomes" id="UP000294257">
    <property type="component" value="Unassembled WGS sequence"/>
</dbReference>
<evidence type="ECO:0000256" key="1">
    <source>
        <dbReference type="ARBA" id="ARBA00023125"/>
    </source>
</evidence>
<dbReference type="PANTHER" id="PTHR46797">
    <property type="entry name" value="HTH-TYPE TRANSCRIPTIONAL REGULATOR"/>
    <property type="match status" value="1"/>
</dbReference>
<dbReference type="Gene3D" id="1.10.260.40">
    <property type="entry name" value="lambda repressor-like DNA-binding domains"/>
    <property type="match status" value="1"/>
</dbReference>
<dbReference type="CDD" id="cd00093">
    <property type="entry name" value="HTH_XRE"/>
    <property type="match status" value="1"/>
</dbReference>
<dbReference type="InterPro" id="IPR010982">
    <property type="entry name" value="Lambda_DNA-bd_dom_sf"/>
</dbReference>